<reference evidence="5" key="1">
    <citation type="submission" date="2017-01" db="EMBL/GenBank/DDBJ databases">
        <authorList>
            <person name="Varghese N."/>
            <person name="Submissions S."/>
        </authorList>
    </citation>
    <scope>NUCLEOTIDE SEQUENCE [LARGE SCALE GENOMIC DNA]</scope>
    <source>
        <strain evidence="5">DSM 23145</strain>
    </source>
</reference>
<feature type="signal peptide" evidence="2">
    <location>
        <begin position="1"/>
        <end position="21"/>
    </location>
</feature>
<protein>
    <submittedName>
        <fullName evidence="4">Por secretion system C-terminal sorting domain-containing protein</fullName>
    </submittedName>
</protein>
<gene>
    <name evidence="4" type="ORF">SAMN05421789_104173</name>
</gene>
<keyword evidence="1 2" id="KW-0732">Signal</keyword>
<evidence type="ECO:0000259" key="3">
    <source>
        <dbReference type="Pfam" id="PF18962"/>
    </source>
</evidence>
<proteinExistence type="predicted"/>
<dbReference type="AlphaFoldDB" id="A0A1N7L2X2"/>
<evidence type="ECO:0000313" key="5">
    <source>
        <dbReference type="Proteomes" id="UP000185839"/>
    </source>
</evidence>
<dbReference type="Pfam" id="PF18962">
    <property type="entry name" value="Por_Secre_tail"/>
    <property type="match status" value="1"/>
</dbReference>
<evidence type="ECO:0000313" key="4">
    <source>
        <dbReference type="EMBL" id="SIS68212.1"/>
    </source>
</evidence>
<feature type="domain" description="Secretion system C-terminal sorting" evidence="3">
    <location>
        <begin position="970"/>
        <end position="1036"/>
    </location>
</feature>
<dbReference type="InterPro" id="IPR026444">
    <property type="entry name" value="Secre_tail"/>
</dbReference>
<organism evidence="4 5">
    <name type="scientific">Kaistella chaponensis</name>
    <dbReference type="NCBI Taxonomy" id="713588"/>
    <lineage>
        <taxon>Bacteria</taxon>
        <taxon>Pseudomonadati</taxon>
        <taxon>Bacteroidota</taxon>
        <taxon>Flavobacteriia</taxon>
        <taxon>Flavobacteriales</taxon>
        <taxon>Weeksellaceae</taxon>
        <taxon>Chryseobacterium group</taxon>
        <taxon>Kaistella</taxon>
    </lineage>
</organism>
<keyword evidence="5" id="KW-1185">Reference proteome</keyword>
<name>A0A1N7L2X2_9FLAO</name>
<dbReference type="Proteomes" id="UP000185839">
    <property type="component" value="Unassembled WGS sequence"/>
</dbReference>
<evidence type="ECO:0000256" key="2">
    <source>
        <dbReference type="SAM" id="SignalP"/>
    </source>
</evidence>
<dbReference type="STRING" id="713588.SAMN05421789_104173"/>
<dbReference type="RefSeq" id="WP_084566454.1">
    <property type="nucleotide sequence ID" value="NZ_FTOI01000004.1"/>
</dbReference>
<sequence length="1038" mass="115705">MMIKYQLLVLCFFANFYFAQAPIGAKAPNSYIYDIGLANSQNYGGIKIPVKKAYEMWSKYEYLKSNGVSTPIPAGVQSASIYWEDVPGLVQNVQIEGAADPSNSKIVVEINKGRGKGNAVVAFKVNGTIYWSWHIWVTDNPGSGVYYNYGMETDIDLNPISIQYMDRNLGATSKSFLDDQWQKSGGLMYEWGRKDPFPPLVYKDSNFYEITGEVGVLKHKQIDPVNTIPVQVRPFNEIEKNIQYSVKNPITYIVNTDAGGNWFSSSRYKVAGVSPNYITWDLWSDNAKGGNSNANSSSTTLKNESRSYELKSELDPCPNGWRVPSYKGRETQNNNLAFFGKNDWNNDDIVVANRQLFPTSVNPSLNGIKVYPGLGMDFTSAQGGARNLGMLPISGGYVYYPNSAAPAAPVGVTFQDNAANGGLWSATFGYDGARLFSMISDPLRTNTSVGLHAIYNNQTNPTRSGNAVKCMRDPNLLKIGNFATEYFNSVKENYVDGLENPNSYIVVNQEHLYIPVNKAFSVYNQLLSDQGMLPYDDLMVKLLWSTNPKLITSITFNADPTDPRSSIIDVEINPTQKGNAVISLHNGDLSENALWSWHIWAPEEDPTINTVTYTTETPIPVSYNFINASNSKLPALKTVFMDRNLGARSSSVESIFANGLQYQWGRKDPLPNFINRNFRYIFVYNGQRTSLRQGKKFLQPIDNLEIDMEYYSDHFTQPYELYGSLNGVAHKKVQENIIYTINNPLSFVYKDSTGELYDGGNHYANDLTKINDWVSDNRGEADDRWGHADKKSPYDPCPEGWRVPDVSFTNLYTGSKGNSPWYNGYQNDAYGKAGVIQDQWYNVANFYGGTVVTTGSKGWKFESTNFNIGSFPQDGIRGELGGKNIDGTRSGVWTASLADLHTGFALAMQFQGNTMQTGTGVYPQAAMSVRCAKDENRLLGTPVSKNKPPVIIQSITEKLVTQSENNELKIYPNPFKEEFSISNSNAMSYEIYDLSGKLVLKGNVENARVNASPIQKGIYLLKINMKDGAAVTKKLIKQ</sequence>
<feature type="chain" id="PRO_5009943238" evidence="2">
    <location>
        <begin position="22"/>
        <end position="1038"/>
    </location>
</feature>
<accession>A0A1N7L2X2</accession>
<dbReference type="EMBL" id="FTOI01000004">
    <property type="protein sequence ID" value="SIS68212.1"/>
    <property type="molecule type" value="Genomic_DNA"/>
</dbReference>
<dbReference type="NCBIfam" id="TIGR04183">
    <property type="entry name" value="Por_Secre_tail"/>
    <property type="match status" value="1"/>
</dbReference>
<dbReference type="OrthoDB" id="1164152at2"/>
<evidence type="ECO:0000256" key="1">
    <source>
        <dbReference type="ARBA" id="ARBA00022729"/>
    </source>
</evidence>